<feature type="compositionally biased region" description="Polar residues" evidence="1">
    <location>
        <begin position="409"/>
        <end position="418"/>
    </location>
</feature>
<feature type="region of interest" description="Disordered" evidence="1">
    <location>
        <begin position="519"/>
        <end position="625"/>
    </location>
</feature>
<gene>
    <name evidence="2" type="ORF">GcM3_196022</name>
</gene>
<reference evidence="2 3" key="1">
    <citation type="journal article" date="2018" name="BMC Genomics">
        <title>Comparative genome analyses reveal sequence features reflecting distinct modes of host-adaptation between dicot and monocot powdery mildew.</title>
        <authorList>
            <person name="Wu Y."/>
            <person name="Ma X."/>
            <person name="Pan Z."/>
            <person name="Kale S.D."/>
            <person name="Song Y."/>
            <person name="King H."/>
            <person name="Zhang Q."/>
            <person name="Presley C."/>
            <person name="Deng X."/>
            <person name="Wei C.I."/>
            <person name="Xiao S."/>
        </authorList>
    </citation>
    <scope>NUCLEOTIDE SEQUENCE [LARGE SCALE GENOMIC DNA]</scope>
    <source>
        <strain evidence="2">UMSG3</strain>
    </source>
</reference>
<feature type="compositionally biased region" description="Basic and acidic residues" evidence="1">
    <location>
        <begin position="542"/>
        <end position="569"/>
    </location>
</feature>
<proteinExistence type="predicted"/>
<feature type="region of interest" description="Disordered" evidence="1">
    <location>
        <begin position="398"/>
        <end position="418"/>
    </location>
</feature>
<name>A0A420HFR1_9PEZI</name>
<organism evidence="2 3">
    <name type="scientific">Golovinomyces cichoracearum</name>
    <dbReference type="NCBI Taxonomy" id="62708"/>
    <lineage>
        <taxon>Eukaryota</taxon>
        <taxon>Fungi</taxon>
        <taxon>Dikarya</taxon>
        <taxon>Ascomycota</taxon>
        <taxon>Pezizomycotina</taxon>
        <taxon>Leotiomycetes</taxon>
        <taxon>Erysiphales</taxon>
        <taxon>Erysiphaceae</taxon>
        <taxon>Golovinomyces</taxon>
    </lineage>
</organism>
<comment type="caution">
    <text evidence="2">The sequence shown here is derived from an EMBL/GenBank/DDBJ whole genome shotgun (WGS) entry which is preliminary data.</text>
</comment>
<evidence type="ECO:0000313" key="2">
    <source>
        <dbReference type="EMBL" id="RKF56296.1"/>
    </source>
</evidence>
<protein>
    <submittedName>
        <fullName evidence="2">Uncharacterized protein</fullName>
    </submittedName>
</protein>
<evidence type="ECO:0000313" key="3">
    <source>
        <dbReference type="Proteomes" id="UP000283383"/>
    </source>
</evidence>
<feature type="compositionally biased region" description="Polar residues" evidence="1">
    <location>
        <begin position="570"/>
        <end position="583"/>
    </location>
</feature>
<keyword evidence="3" id="KW-1185">Reference proteome</keyword>
<dbReference type="EMBL" id="MCBQ01019648">
    <property type="protein sequence ID" value="RKF56296.1"/>
    <property type="molecule type" value="Genomic_DNA"/>
</dbReference>
<dbReference type="AlphaFoldDB" id="A0A420HFR1"/>
<evidence type="ECO:0000256" key="1">
    <source>
        <dbReference type="SAM" id="MobiDB-lite"/>
    </source>
</evidence>
<sequence>MANSQHEYASRRPTYPSYVKTSNFHKSPALNISTKISDLKREDNSSEYNGKQDFKFGLSPPDHNGIAFNRMDGKPLILRDVYNSLNEERNSTSRNVPEQSGKNMIIETYSRIPISSHPRPFEKNIFSPKNAEELTARTANGRRMKDRNFLEFLRLQRTYESESSISDRDGSPSPSLIITSKKYSRSHSAHVYGSHEAPATQENAKYTWSKYETDRSRKERILDYDIPLFTRSNLSQKLTDKRKTCADKVDEIITENVSDQDNLCISKPVAYSKANKTSGYLGKYFARGHSHPSKDMANTIASISAEYKNPSLIESNMHSISRSSGSSTSMSIQPKEIIQRSRESDKYPEVYDDIDISLTNLTTSPTLNIHLKKSDINESLVTQNVLVPKSGNVRESKFMNRDHHETHPTKTISNSLQNSRVKYQTTKLNTENEKIFDSQLTRHVDEEKNKTSGTYRSSFINDDEISDQVNGVQNLTHKKSDLKDEMSKFKSNVKSRVYEESRESYSEKKNLQDLDISYQATNSPPKTHKSLSPKINCQPLLETRDRNEIPEVDKEPWSPESKSVEKKNDFFSTGHSSGKNQDASFARCSSRSSSSKSPEGNMVSSASNKLCPPSKTDLNPEEHNDARAIKTELQSVEERDKFDSACLIPLSKFPLMKWDNNNQTPESKANTLAIQTPIITGAFIETPMPCLNPDRNYDRSTEKRTFSLECQKLKWETIIDSKTTSSQAQDLSQFKFPQRDVNTFQSKQIPINTAPRISASEDLRLIKIEQNVKDSVLDSYFQDAFNNTDVVTDIDHLISKSENKKSPLVGNVDFKSESPSTRKELYVDNITIERIRRKLNSTTDSINDTKRGIERLEKQFSSLSTDNNTKFKRKNDPLGTRLLSWFIVRTSSPRPQEPVGFFLNRNWKLTWLGFTISLIFVWYLSELAMCEAFCHPECSSTNTWQPSDPFFPWAIPTKLDQWTGNNVSKMIESILNWLDPKRNTRIHWPKQAYSGYDWWGGNFVPAPLHVLSPTNGGLGNIDDDNEVSS</sequence>
<dbReference type="Proteomes" id="UP000283383">
    <property type="component" value="Unassembled WGS sequence"/>
</dbReference>
<feature type="compositionally biased region" description="Basic and acidic residues" evidence="1">
    <location>
        <begin position="398"/>
        <end position="408"/>
    </location>
</feature>
<accession>A0A420HFR1</accession>
<feature type="region of interest" description="Disordered" evidence="1">
    <location>
        <begin position="1"/>
        <end position="22"/>
    </location>
</feature>